<organism evidence="5 6">
    <name type="scientific">Halobacteriovorax marinus (strain ATCC BAA-682 / DSM 15412 / SJ)</name>
    <name type="common">Bacteriovorax marinus</name>
    <dbReference type="NCBI Taxonomy" id="862908"/>
    <lineage>
        <taxon>Bacteria</taxon>
        <taxon>Pseudomonadati</taxon>
        <taxon>Bdellovibrionota</taxon>
        <taxon>Bacteriovoracia</taxon>
        <taxon>Bacteriovoracales</taxon>
        <taxon>Halobacteriovoraceae</taxon>
        <taxon>Halobacteriovorax</taxon>
    </lineage>
</organism>
<sequence length="345" mass="39554">MKFTFKELRSSLLVPSISDHSVVQNLTAVSKGFTSQRSKIKEYVMDREMVSAYTLFYLPSNIPKLEFVFDMLSDDVKESIKSSTIVDLGTGPGTFAFALDEYFDGDVEVVGVDTSELMVEQAQKINECLYKNQKISFRSTMPKSFKGETLLLGHSLNEMGIEKLMDLVKLHAPENLIIIEPGTSAMFTEVLKLREQMRELGFQCAFPCANIESKCPVQKKIEEGQEDWCHQVLRMTHEVDFERLSQIAKLDRKTMPLIAHVYTKTNLKGPKRARMVRFLRESKFSFDWEVCFESEGELKMATFEVLKKTLSKKEVKSLQKISVGIDFDYEIMKEINSGHFKVKLL</sequence>
<keyword evidence="4" id="KW-0411">Iron-sulfur</keyword>
<evidence type="ECO:0000256" key="1">
    <source>
        <dbReference type="ARBA" id="ARBA00022723"/>
    </source>
</evidence>
<dbReference type="KEGG" id="bmx:BMS_1019"/>
<dbReference type="InterPro" id="IPR029063">
    <property type="entry name" value="SAM-dependent_MTases_sf"/>
</dbReference>
<keyword evidence="6" id="KW-1185">Reference proteome</keyword>
<proteinExistence type="predicted"/>
<dbReference type="PATRIC" id="fig|862908.3.peg.970"/>
<evidence type="ECO:0000256" key="3">
    <source>
        <dbReference type="ARBA" id="ARBA00023004"/>
    </source>
</evidence>
<dbReference type="Proteomes" id="UP000008963">
    <property type="component" value="Chromosome"/>
</dbReference>
<dbReference type="GO" id="GO:0046872">
    <property type="term" value="F:metal ion binding"/>
    <property type="evidence" value="ECO:0007669"/>
    <property type="project" value="UniProtKB-KW"/>
</dbReference>
<evidence type="ECO:0000256" key="4">
    <source>
        <dbReference type="ARBA" id="ARBA00023014"/>
    </source>
</evidence>
<dbReference type="Pfam" id="PF09243">
    <property type="entry name" value="Rsm22"/>
    <property type="match status" value="1"/>
</dbReference>
<name>E1WXU6_HALMS</name>
<dbReference type="GO" id="GO:0008168">
    <property type="term" value="F:methyltransferase activity"/>
    <property type="evidence" value="ECO:0007669"/>
    <property type="project" value="InterPro"/>
</dbReference>
<protein>
    <recommendedName>
        <fullName evidence="7">Methyltransferase domain-containing protein</fullName>
    </recommendedName>
</protein>
<dbReference type="GO" id="GO:0051536">
    <property type="term" value="F:iron-sulfur cluster binding"/>
    <property type="evidence" value="ECO:0007669"/>
    <property type="project" value="UniProtKB-KW"/>
</dbReference>
<dbReference type="OrthoDB" id="9799639at2"/>
<evidence type="ECO:0000256" key="2">
    <source>
        <dbReference type="ARBA" id="ARBA00022946"/>
    </source>
</evidence>
<reference evidence="6" key="1">
    <citation type="journal article" date="2013" name="ISME J.">
        <title>A small predatory core genome in the divergent marine Bacteriovorax marinus SJ and the terrestrial Bdellovibrio bacteriovorus.</title>
        <authorList>
            <person name="Crossman L.C."/>
            <person name="Chen H."/>
            <person name="Cerdeno-Tarraga A.M."/>
            <person name="Brooks K."/>
            <person name="Quail M.A."/>
            <person name="Pineiro S.A."/>
            <person name="Hobley L."/>
            <person name="Sockett R.E."/>
            <person name="Bentley S.D."/>
            <person name="Parkhill J."/>
            <person name="Williams H.N."/>
            <person name="Stine O.C."/>
        </authorList>
    </citation>
    <scope>NUCLEOTIDE SEQUENCE [LARGE SCALE GENOMIC DNA]</scope>
    <source>
        <strain evidence="6">ATCC BAA-682 / DSM 15412 / SJ</strain>
    </source>
</reference>
<evidence type="ECO:0008006" key="7">
    <source>
        <dbReference type="Google" id="ProtNLM"/>
    </source>
</evidence>
<dbReference type="STRING" id="862908.BMS_1019"/>
<evidence type="ECO:0000313" key="6">
    <source>
        <dbReference type="Proteomes" id="UP000008963"/>
    </source>
</evidence>
<dbReference type="InterPro" id="IPR015324">
    <property type="entry name" value="Ribosomal_Rsm22-like"/>
</dbReference>
<dbReference type="AlphaFoldDB" id="E1WXU6"/>
<keyword evidence="1" id="KW-0479">Metal-binding</keyword>
<dbReference type="SUPFAM" id="SSF53335">
    <property type="entry name" value="S-adenosyl-L-methionine-dependent methyltransferases"/>
    <property type="match status" value="1"/>
</dbReference>
<gene>
    <name evidence="5" type="ordered locus">BMS_1019</name>
</gene>
<accession>E1WXU6</accession>
<dbReference type="GO" id="GO:0006412">
    <property type="term" value="P:translation"/>
    <property type="evidence" value="ECO:0007669"/>
    <property type="project" value="InterPro"/>
</dbReference>
<keyword evidence="3" id="KW-0408">Iron</keyword>
<dbReference type="Gene3D" id="3.40.50.150">
    <property type="entry name" value="Vaccinia Virus protein VP39"/>
    <property type="match status" value="1"/>
</dbReference>
<keyword evidence="2" id="KW-0809">Transit peptide</keyword>
<dbReference type="CDD" id="cd02440">
    <property type="entry name" value="AdoMet_MTases"/>
    <property type="match status" value="1"/>
</dbReference>
<dbReference type="eggNOG" id="COG5459">
    <property type="taxonomic scope" value="Bacteria"/>
</dbReference>
<evidence type="ECO:0000313" key="5">
    <source>
        <dbReference type="EMBL" id="CBW25903.1"/>
    </source>
</evidence>
<dbReference type="EMBL" id="FQ312005">
    <property type="protein sequence ID" value="CBW25903.1"/>
    <property type="molecule type" value="Genomic_DNA"/>
</dbReference>
<dbReference type="HOGENOM" id="CLU_803555_0_0_7"/>
<dbReference type="RefSeq" id="WP_014243687.1">
    <property type="nucleotide sequence ID" value="NC_016620.1"/>
</dbReference>